<dbReference type="AlphaFoldDB" id="A0A1J8QKU9"/>
<dbReference type="InterPro" id="IPR036259">
    <property type="entry name" value="MFS_trans_sf"/>
</dbReference>
<dbReference type="SUPFAM" id="SSF103473">
    <property type="entry name" value="MFS general substrate transporter"/>
    <property type="match status" value="1"/>
</dbReference>
<dbReference type="Proteomes" id="UP000183567">
    <property type="component" value="Unassembled WGS sequence"/>
</dbReference>
<keyword evidence="1" id="KW-1133">Transmembrane helix</keyword>
<accession>A0A1J8QKU9</accession>
<evidence type="ECO:0000313" key="3">
    <source>
        <dbReference type="Proteomes" id="UP000183567"/>
    </source>
</evidence>
<dbReference type="EMBL" id="LVVM01003843">
    <property type="protein sequence ID" value="OJA14185.1"/>
    <property type="molecule type" value="Genomic_DNA"/>
</dbReference>
<protein>
    <submittedName>
        <fullName evidence="2">Uncharacterized protein</fullName>
    </submittedName>
</protein>
<keyword evidence="1" id="KW-0472">Membrane</keyword>
<dbReference type="OrthoDB" id="440755at2759"/>
<name>A0A1J8QKU9_9AGAM</name>
<organism evidence="2 3">
    <name type="scientific">Rhizopogon vesiculosus</name>
    <dbReference type="NCBI Taxonomy" id="180088"/>
    <lineage>
        <taxon>Eukaryota</taxon>
        <taxon>Fungi</taxon>
        <taxon>Dikarya</taxon>
        <taxon>Basidiomycota</taxon>
        <taxon>Agaricomycotina</taxon>
        <taxon>Agaricomycetes</taxon>
        <taxon>Agaricomycetidae</taxon>
        <taxon>Boletales</taxon>
        <taxon>Suillineae</taxon>
        <taxon>Rhizopogonaceae</taxon>
        <taxon>Rhizopogon</taxon>
    </lineage>
</organism>
<evidence type="ECO:0000256" key="1">
    <source>
        <dbReference type="SAM" id="Phobius"/>
    </source>
</evidence>
<keyword evidence="1" id="KW-0812">Transmembrane</keyword>
<gene>
    <name evidence="2" type="ORF">AZE42_06498</name>
</gene>
<feature type="transmembrane region" description="Helical" evidence="1">
    <location>
        <begin position="12"/>
        <end position="30"/>
    </location>
</feature>
<sequence length="90" mass="10077">MFVEWVSYHWVFWFFAIVAAPVALAGVFLIPPPQVAETADSLEPTAAKWKSVRNGTPLTTESLYIKAYLSLPYTSELTPSLIPHDRTIPL</sequence>
<proteinExistence type="predicted"/>
<evidence type="ECO:0000313" key="2">
    <source>
        <dbReference type="EMBL" id="OJA14185.1"/>
    </source>
</evidence>
<comment type="caution">
    <text evidence="2">The sequence shown here is derived from an EMBL/GenBank/DDBJ whole genome shotgun (WGS) entry which is preliminary data.</text>
</comment>
<reference evidence="2 3" key="1">
    <citation type="submission" date="2016-03" db="EMBL/GenBank/DDBJ databases">
        <title>Comparative genomics of the ectomycorrhizal sister species Rhizopogon vinicolor and Rhizopogon vesiculosus (Basidiomycota: Boletales) reveals a divergence of the mating type B locus.</title>
        <authorList>
            <person name="Mujic A.B."/>
            <person name="Kuo A."/>
            <person name="Tritt A."/>
            <person name="Lipzen A."/>
            <person name="Chen C."/>
            <person name="Johnson J."/>
            <person name="Sharma A."/>
            <person name="Barry K."/>
            <person name="Grigoriev I.V."/>
            <person name="Spatafora J.W."/>
        </authorList>
    </citation>
    <scope>NUCLEOTIDE SEQUENCE [LARGE SCALE GENOMIC DNA]</scope>
    <source>
        <strain evidence="2 3">AM-OR11-056</strain>
    </source>
</reference>
<keyword evidence="3" id="KW-1185">Reference proteome</keyword>